<evidence type="ECO:0000313" key="3">
    <source>
        <dbReference type="Proteomes" id="UP000313645"/>
    </source>
</evidence>
<keyword evidence="3" id="KW-1185">Reference proteome</keyword>
<feature type="transmembrane region" description="Helical" evidence="1">
    <location>
        <begin position="15"/>
        <end position="34"/>
    </location>
</feature>
<feature type="transmembrane region" description="Helical" evidence="1">
    <location>
        <begin position="46"/>
        <end position="72"/>
    </location>
</feature>
<evidence type="ECO:0000313" key="2">
    <source>
        <dbReference type="EMBL" id="TBW58183.1"/>
    </source>
</evidence>
<evidence type="ECO:0000256" key="1">
    <source>
        <dbReference type="SAM" id="Phobius"/>
    </source>
</evidence>
<dbReference type="RefSeq" id="WP_131479601.1">
    <property type="nucleotide sequence ID" value="NZ_SJDL01000005.1"/>
</dbReference>
<dbReference type="EMBL" id="SJDL01000005">
    <property type="protein sequence ID" value="TBW58183.1"/>
    <property type="molecule type" value="Genomic_DNA"/>
</dbReference>
<comment type="caution">
    <text evidence="2">The sequence shown here is derived from an EMBL/GenBank/DDBJ whole genome shotgun (WGS) entry which is preliminary data.</text>
</comment>
<organism evidence="2 3">
    <name type="scientific">Marinobacter halodurans</name>
    <dbReference type="NCBI Taxonomy" id="2528979"/>
    <lineage>
        <taxon>Bacteria</taxon>
        <taxon>Pseudomonadati</taxon>
        <taxon>Pseudomonadota</taxon>
        <taxon>Gammaproteobacteria</taxon>
        <taxon>Pseudomonadales</taxon>
        <taxon>Marinobacteraceae</taxon>
        <taxon>Marinobacter</taxon>
    </lineage>
</organism>
<keyword evidence="1" id="KW-0812">Transmembrane</keyword>
<name>A0ABY1ZNP4_9GAMM</name>
<gene>
    <name evidence="2" type="ORF">EZI54_04840</name>
</gene>
<keyword evidence="1" id="KW-0472">Membrane</keyword>
<sequence>MPKHYPKAHPWRRPLIAIEFSALAVLLGSMLLMGRLAGPDGQVNPLWLLVPALSSLAVFLSFIGLMYLRWVANVEQTAAVKHKIVFGLLTVTLLGVWAYAITRTWLSL</sequence>
<proteinExistence type="predicted"/>
<reference evidence="2 3" key="1">
    <citation type="submission" date="2019-02" db="EMBL/GenBank/DDBJ databases">
        <title>Marinobacter halodurans sp. nov., a marine bacterium isolated from sea tidal flat.</title>
        <authorList>
            <person name="Yoo Y."/>
            <person name="Lee D.W."/>
            <person name="Kim B.S."/>
            <person name="Kim J.-J."/>
        </authorList>
    </citation>
    <scope>NUCLEOTIDE SEQUENCE [LARGE SCALE GENOMIC DNA]</scope>
    <source>
        <strain evidence="2 3">YJ-S3-2</strain>
    </source>
</reference>
<keyword evidence="1" id="KW-1133">Transmembrane helix</keyword>
<dbReference type="Proteomes" id="UP000313645">
    <property type="component" value="Unassembled WGS sequence"/>
</dbReference>
<feature type="transmembrane region" description="Helical" evidence="1">
    <location>
        <begin position="84"/>
        <end position="102"/>
    </location>
</feature>
<protein>
    <submittedName>
        <fullName evidence="2">Uncharacterized protein</fullName>
    </submittedName>
</protein>
<accession>A0ABY1ZNP4</accession>